<protein>
    <submittedName>
        <fullName evidence="4">Ankyrin repeat-containing domain protein</fullName>
    </submittedName>
</protein>
<reference evidence="4" key="1">
    <citation type="submission" date="2021-12" db="EMBL/GenBank/DDBJ databases">
        <title>Convergent genome expansion in fungi linked to evolution of root-endophyte symbiosis.</title>
        <authorList>
            <consortium name="DOE Joint Genome Institute"/>
            <person name="Ke Y.-H."/>
            <person name="Bonito G."/>
            <person name="Liao H.-L."/>
            <person name="Looney B."/>
            <person name="Rojas-Flechas A."/>
            <person name="Nash J."/>
            <person name="Hameed K."/>
            <person name="Schadt C."/>
            <person name="Martin F."/>
            <person name="Crous P.W."/>
            <person name="Miettinen O."/>
            <person name="Magnuson J.K."/>
            <person name="Labbe J."/>
            <person name="Jacobson D."/>
            <person name="Doktycz M.J."/>
            <person name="Veneault-Fourrey C."/>
            <person name="Kuo A."/>
            <person name="Mondo S."/>
            <person name="Calhoun S."/>
            <person name="Riley R."/>
            <person name="Ohm R."/>
            <person name="LaButti K."/>
            <person name="Andreopoulos B."/>
            <person name="Pangilinan J."/>
            <person name="Nolan M."/>
            <person name="Tritt A."/>
            <person name="Clum A."/>
            <person name="Lipzen A."/>
            <person name="Daum C."/>
            <person name="Barry K."/>
            <person name="Grigoriev I.V."/>
            <person name="Vilgalys R."/>
        </authorList>
    </citation>
    <scope>NUCLEOTIDE SEQUENCE</scope>
    <source>
        <strain evidence="4">PMI_201</strain>
    </source>
</reference>
<dbReference type="InterPro" id="IPR002110">
    <property type="entry name" value="Ankyrin_rpt"/>
</dbReference>
<evidence type="ECO:0000256" key="2">
    <source>
        <dbReference type="ARBA" id="ARBA00023043"/>
    </source>
</evidence>
<dbReference type="PANTHER" id="PTHR24123">
    <property type="entry name" value="ANKYRIN REPEAT-CONTAINING"/>
    <property type="match status" value="1"/>
</dbReference>
<name>A0AAD4PUF7_9EURO</name>
<evidence type="ECO:0000313" key="4">
    <source>
        <dbReference type="EMBL" id="KAH8692155.1"/>
    </source>
</evidence>
<evidence type="ECO:0000256" key="3">
    <source>
        <dbReference type="PROSITE-ProRule" id="PRU00023"/>
    </source>
</evidence>
<feature type="repeat" description="ANK" evidence="3">
    <location>
        <begin position="166"/>
        <end position="198"/>
    </location>
</feature>
<proteinExistence type="predicted"/>
<dbReference type="SMART" id="SM00248">
    <property type="entry name" value="ANK"/>
    <property type="match status" value="4"/>
</dbReference>
<dbReference type="RefSeq" id="XP_046068152.1">
    <property type="nucleotide sequence ID" value="XM_046220975.1"/>
</dbReference>
<dbReference type="PROSITE" id="PS50088">
    <property type="entry name" value="ANK_REPEAT"/>
    <property type="match status" value="4"/>
</dbReference>
<feature type="repeat" description="ANK" evidence="3">
    <location>
        <begin position="46"/>
        <end position="78"/>
    </location>
</feature>
<evidence type="ECO:0000313" key="5">
    <source>
        <dbReference type="Proteomes" id="UP001201262"/>
    </source>
</evidence>
<sequence length="281" mass="31457">MLSYTWISTLPPRYHGSRIQLGALNFQVVANEVEDSRENYFNERRRGPTALIAAARAGYKDMVKLLLENDADVDCITVLPIGRLTALSSAAAHGHKEVVQLLLDHGTSSSNYENALSAAVKYDHKDVVLLLLTEYSRYGEGTNPMWRAAEDGNLSMIELLLSRGFDGRKALVEVIRFHHINVVKFLLEEGTDPDVPSVRECAVGMAISIRNVHMIELLLHHGAHIHPETLKFTRWHGPKEMAEWAERFPVLSYTRSSMFPIQTRPSGISTLLPNFQLSNAG</sequence>
<feature type="repeat" description="ANK" evidence="3">
    <location>
        <begin position="82"/>
        <end position="114"/>
    </location>
</feature>
<comment type="caution">
    <text evidence="4">The sequence shown here is derived from an EMBL/GenBank/DDBJ whole genome shotgun (WGS) entry which is preliminary data.</text>
</comment>
<keyword evidence="5" id="KW-1185">Reference proteome</keyword>
<dbReference type="Gene3D" id="1.25.40.20">
    <property type="entry name" value="Ankyrin repeat-containing domain"/>
    <property type="match status" value="2"/>
</dbReference>
<gene>
    <name evidence="4" type="ORF">BGW36DRAFT_431380</name>
</gene>
<dbReference type="PROSITE" id="PS50297">
    <property type="entry name" value="ANK_REP_REGION"/>
    <property type="match status" value="2"/>
</dbReference>
<dbReference type="Pfam" id="PF12796">
    <property type="entry name" value="Ank_2"/>
    <property type="match status" value="2"/>
</dbReference>
<dbReference type="AlphaFoldDB" id="A0AAD4PUF7"/>
<organism evidence="4 5">
    <name type="scientific">Talaromyces proteolyticus</name>
    <dbReference type="NCBI Taxonomy" id="1131652"/>
    <lineage>
        <taxon>Eukaryota</taxon>
        <taxon>Fungi</taxon>
        <taxon>Dikarya</taxon>
        <taxon>Ascomycota</taxon>
        <taxon>Pezizomycotina</taxon>
        <taxon>Eurotiomycetes</taxon>
        <taxon>Eurotiomycetidae</taxon>
        <taxon>Eurotiales</taxon>
        <taxon>Trichocomaceae</taxon>
        <taxon>Talaromyces</taxon>
        <taxon>Talaromyces sect. Bacilispori</taxon>
    </lineage>
</organism>
<dbReference type="Proteomes" id="UP001201262">
    <property type="component" value="Unassembled WGS sequence"/>
</dbReference>
<dbReference type="EMBL" id="JAJTJA010000011">
    <property type="protein sequence ID" value="KAH8692155.1"/>
    <property type="molecule type" value="Genomic_DNA"/>
</dbReference>
<keyword evidence="1" id="KW-0677">Repeat</keyword>
<keyword evidence="2 3" id="KW-0040">ANK repeat</keyword>
<dbReference type="InterPro" id="IPR036770">
    <property type="entry name" value="Ankyrin_rpt-contain_sf"/>
</dbReference>
<dbReference type="GeneID" id="70251262"/>
<evidence type="ECO:0000256" key="1">
    <source>
        <dbReference type="ARBA" id="ARBA00022737"/>
    </source>
</evidence>
<feature type="repeat" description="ANK" evidence="3">
    <location>
        <begin position="140"/>
        <end position="166"/>
    </location>
</feature>
<dbReference type="PANTHER" id="PTHR24123:SF33">
    <property type="entry name" value="PROTEIN HOS4"/>
    <property type="match status" value="1"/>
</dbReference>
<dbReference type="Pfam" id="PF00023">
    <property type="entry name" value="Ank"/>
    <property type="match status" value="1"/>
</dbReference>
<dbReference type="InterPro" id="IPR051165">
    <property type="entry name" value="Multifunctional_ANK_Repeat"/>
</dbReference>
<accession>A0AAD4PUF7</accession>
<dbReference type="SUPFAM" id="SSF48403">
    <property type="entry name" value="Ankyrin repeat"/>
    <property type="match status" value="1"/>
</dbReference>